<protein>
    <submittedName>
        <fullName evidence="2">Uncharacterized protein</fullName>
    </submittedName>
</protein>
<reference evidence="2" key="2">
    <citation type="submission" date="2018-05" db="EMBL/GenBank/DDBJ databases">
        <title>OpunRS2 (Oryza punctata Reference Sequence Version 2).</title>
        <authorList>
            <person name="Zhang J."/>
            <person name="Kudrna D."/>
            <person name="Lee S."/>
            <person name="Talag J."/>
            <person name="Welchert J."/>
            <person name="Wing R.A."/>
        </authorList>
    </citation>
    <scope>NUCLEOTIDE SEQUENCE [LARGE SCALE GENOMIC DNA]</scope>
</reference>
<keyword evidence="3" id="KW-1185">Reference proteome</keyword>
<evidence type="ECO:0000313" key="3">
    <source>
        <dbReference type="Proteomes" id="UP000026962"/>
    </source>
</evidence>
<evidence type="ECO:0000313" key="2">
    <source>
        <dbReference type="EnsemblPlants" id="OPUNC08G15290.2"/>
    </source>
</evidence>
<dbReference type="HOGENOM" id="CLU_1613497_0_0_1"/>
<sequence>MEGPQPKESKRCLLIYRVPKLLRPRKIGVSSLSRNRTAKQQGASPATRRQEAARQDVQRQDIARLVDRLYRIHVRGIALRIFMWGSLVCDTCSQPRDVAHISPFYPVLQINVLNSKQIYHRSTAYISPLYSCTSNQRSKLVQIYHRSTAYISPFSCNINVTDLSQ</sequence>
<feature type="region of interest" description="Disordered" evidence="1">
    <location>
        <begin position="31"/>
        <end position="55"/>
    </location>
</feature>
<organism evidence="2">
    <name type="scientific">Oryza punctata</name>
    <name type="common">Red rice</name>
    <dbReference type="NCBI Taxonomy" id="4537"/>
    <lineage>
        <taxon>Eukaryota</taxon>
        <taxon>Viridiplantae</taxon>
        <taxon>Streptophyta</taxon>
        <taxon>Embryophyta</taxon>
        <taxon>Tracheophyta</taxon>
        <taxon>Spermatophyta</taxon>
        <taxon>Magnoliopsida</taxon>
        <taxon>Liliopsida</taxon>
        <taxon>Poales</taxon>
        <taxon>Poaceae</taxon>
        <taxon>BOP clade</taxon>
        <taxon>Oryzoideae</taxon>
        <taxon>Oryzeae</taxon>
        <taxon>Oryzinae</taxon>
        <taxon>Oryza</taxon>
    </lineage>
</organism>
<dbReference type="Gramene" id="OPUNC08G15290.2">
    <property type="protein sequence ID" value="OPUNC08G15290.2"/>
    <property type="gene ID" value="OPUNC08G15290"/>
</dbReference>
<dbReference type="AlphaFoldDB" id="A0A0E0LVP7"/>
<name>A0A0E0LVP7_ORYPU</name>
<reference evidence="2" key="1">
    <citation type="submission" date="2015-04" db="UniProtKB">
        <authorList>
            <consortium name="EnsemblPlants"/>
        </authorList>
    </citation>
    <scope>IDENTIFICATION</scope>
</reference>
<accession>A0A0E0LVP7</accession>
<dbReference type="EnsemblPlants" id="OPUNC08G15290.2">
    <property type="protein sequence ID" value="OPUNC08G15290.2"/>
    <property type="gene ID" value="OPUNC08G15290"/>
</dbReference>
<proteinExistence type="predicted"/>
<dbReference type="Proteomes" id="UP000026962">
    <property type="component" value="Chromosome 8"/>
</dbReference>
<feature type="compositionally biased region" description="Polar residues" evidence="1">
    <location>
        <begin position="31"/>
        <end position="44"/>
    </location>
</feature>
<evidence type="ECO:0000256" key="1">
    <source>
        <dbReference type="SAM" id="MobiDB-lite"/>
    </source>
</evidence>